<accession>A0A061QWQ9</accession>
<evidence type="ECO:0000313" key="2">
    <source>
        <dbReference type="EMBL" id="JAC62746.1"/>
    </source>
</evidence>
<gene>
    <name evidence="2" type="ORF">TSPGSL018_22426</name>
</gene>
<feature type="compositionally biased region" description="Low complexity" evidence="1">
    <location>
        <begin position="445"/>
        <end position="457"/>
    </location>
</feature>
<evidence type="ECO:0000256" key="1">
    <source>
        <dbReference type="SAM" id="MobiDB-lite"/>
    </source>
</evidence>
<protein>
    <submittedName>
        <fullName evidence="2">Uncharacterized protein</fullName>
    </submittedName>
</protein>
<organism evidence="2">
    <name type="scientific">Tetraselmis sp. GSL018</name>
    <dbReference type="NCBI Taxonomy" id="582737"/>
    <lineage>
        <taxon>Eukaryota</taxon>
        <taxon>Viridiplantae</taxon>
        <taxon>Chlorophyta</taxon>
        <taxon>core chlorophytes</taxon>
        <taxon>Chlorodendrophyceae</taxon>
        <taxon>Chlorodendrales</taxon>
        <taxon>Chlorodendraceae</taxon>
        <taxon>Tetraselmis</taxon>
    </lineage>
</organism>
<feature type="region of interest" description="Disordered" evidence="1">
    <location>
        <begin position="396"/>
        <end position="435"/>
    </location>
</feature>
<feature type="region of interest" description="Disordered" evidence="1">
    <location>
        <begin position="441"/>
        <end position="460"/>
    </location>
</feature>
<feature type="compositionally biased region" description="Low complexity" evidence="1">
    <location>
        <begin position="311"/>
        <end position="325"/>
    </location>
</feature>
<feature type="compositionally biased region" description="Low complexity" evidence="1">
    <location>
        <begin position="91"/>
        <end position="129"/>
    </location>
</feature>
<feature type="region of interest" description="Disordered" evidence="1">
    <location>
        <begin position="51"/>
        <end position="187"/>
    </location>
</feature>
<feature type="region of interest" description="Disordered" evidence="1">
    <location>
        <begin position="239"/>
        <end position="336"/>
    </location>
</feature>
<name>A0A061QWQ9_9CHLO</name>
<reference evidence="2" key="1">
    <citation type="submission" date="2014-05" db="EMBL/GenBank/DDBJ databases">
        <title>The transcriptome of the halophilic microalga Tetraselmis sp. GSL018 isolated from the Great Salt Lake, Utah.</title>
        <authorList>
            <person name="Jinkerson R.E."/>
            <person name="D'Adamo S."/>
            <person name="Posewitz M.C."/>
        </authorList>
    </citation>
    <scope>NUCLEOTIDE SEQUENCE</scope>
    <source>
        <strain evidence="2">GSL018</strain>
    </source>
</reference>
<feature type="compositionally biased region" description="Low complexity" evidence="1">
    <location>
        <begin position="409"/>
        <end position="421"/>
    </location>
</feature>
<dbReference type="EMBL" id="GBEZ01024220">
    <property type="protein sequence ID" value="JAC62746.1"/>
    <property type="molecule type" value="Transcribed_RNA"/>
</dbReference>
<sequence>MHNLIDREAAAQGRSRMLLGRSTVALLRRHSPGTRVGVSVKELLQVSDQLEFPPSNASAPCRKTAKAAPSEPPPVQKVRQIYQPHPEPGRRAAATPAGPRRSSRRAYSAPPLSAAGPTTGADPAASATGRQHHHREVRRPDSGLQVNGVGTRGRPFSAEQSPRQAAPRQALRGLGQRDAPEPSRGAARPNVYMVHHGSRAQSPQQAHPQGARRQVWDGAGFALPETLLSGRPLVRMASEAGSAAERTVRGGLSRRTAPSGAGGREPAERPQPQAECWGGRRRLAAMQDHRAEEDASRLGAPGARAGEALPGDRAAQQADTAAGDGSTPGGERKGRGQWRLDDLAAGRGLSPGAAPAGHACEPRASLDFSAACGSGARGVCAIIHNAANPLGSASARTAARGSSSGGSDAGPAVGAGPAGTATCRAPEQSVGGERAAAVDTGKDTAQGPAAVQPGAGVSRPGTPAGGLLSVPVGSAGDGSIPEAQAGLKREQGTASVAQRILQESASLREEMGIDLGEVLRSVVLECESCYRIVCFAD</sequence>
<dbReference type="AlphaFoldDB" id="A0A061QWQ9"/>
<proteinExistence type="predicted"/>
<feature type="compositionally biased region" description="Basic and acidic residues" evidence="1">
    <location>
        <begin position="287"/>
        <end position="296"/>
    </location>
</feature>